<keyword evidence="1" id="KW-0732">Signal</keyword>
<keyword evidence="3" id="KW-1185">Reference proteome</keyword>
<evidence type="ECO:0008006" key="4">
    <source>
        <dbReference type="Google" id="ProtNLM"/>
    </source>
</evidence>
<dbReference type="Proteomes" id="UP000283255">
    <property type="component" value="Unassembled WGS sequence"/>
</dbReference>
<dbReference type="RefSeq" id="WP_119909723.1">
    <property type="nucleotide sequence ID" value="NZ_QZCH01000004.1"/>
</dbReference>
<evidence type="ECO:0000256" key="1">
    <source>
        <dbReference type="SAM" id="SignalP"/>
    </source>
</evidence>
<feature type="signal peptide" evidence="1">
    <location>
        <begin position="1"/>
        <end position="20"/>
    </location>
</feature>
<dbReference type="OrthoDB" id="5706614at2"/>
<name>A0A418YH08_9GAMM</name>
<organism evidence="2 3">
    <name type="scientific">Motilimonas pumila</name>
    <dbReference type="NCBI Taxonomy" id="2303987"/>
    <lineage>
        <taxon>Bacteria</taxon>
        <taxon>Pseudomonadati</taxon>
        <taxon>Pseudomonadota</taxon>
        <taxon>Gammaproteobacteria</taxon>
        <taxon>Alteromonadales</taxon>
        <taxon>Alteromonadales genera incertae sedis</taxon>
        <taxon>Motilimonas</taxon>
    </lineage>
</organism>
<dbReference type="EMBL" id="QZCH01000004">
    <property type="protein sequence ID" value="RJG49388.1"/>
    <property type="molecule type" value="Genomic_DNA"/>
</dbReference>
<reference evidence="2 3" key="1">
    <citation type="submission" date="2018-09" db="EMBL/GenBank/DDBJ databases">
        <authorList>
            <person name="Wang F."/>
        </authorList>
    </citation>
    <scope>NUCLEOTIDE SEQUENCE [LARGE SCALE GENOMIC DNA]</scope>
    <source>
        <strain evidence="2 3">PLHSC7-2</strain>
    </source>
</reference>
<feature type="chain" id="PRO_5019111873" description="Carboxypeptidase regulatory-like domain-containing protein" evidence="1">
    <location>
        <begin position="21"/>
        <end position="666"/>
    </location>
</feature>
<comment type="caution">
    <text evidence="2">The sequence shown here is derived from an EMBL/GenBank/DDBJ whole genome shotgun (WGS) entry which is preliminary data.</text>
</comment>
<evidence type="ECO:0000313" key="3">
    <source>
        <dbReference type="Proteomes" id="UP000283255"/>
    </source>
</evidence>
<protein>
    <recommendedName>
        <fullName evidence="4">Carboxypeptidase regulatory-like domain-containing protein</fullName>
    </recommendedName>
</protein>
<evidence type="ECO:0000313" key="2">
    <source>
        <dbReference type="EMBL" id="RJG49388.1"/>
    </source>
</evidence>
<gene>
    <name evidence="2" type="ORF">D1Z90_05355</name>
</gene>
<reference evidence="2 3" key="2">
    <citation type="submission" date="2019-01" db="EMBL/GenBank/DDBJ databases">
        <title>Motilimonas pumilus sp. nov., isolated from the gut of sea cucumber (Apostichopus japonicus).</title>
        <authorList>
            <person name="Wang F.-Q."/>
            <person name="Ren L.-H."/>
            <person name="Lin Y.-W."/>
            <person name="Sun G.-H."/>
            <person name="Du Z.-J."/>
            <person name="Zhao J.-X."/>
            <person name="Liu X.-J."/>
            <person name="Liu L.-J."/>
        </authorList>
    </citation>
    <scope>NUCLEOTIDE SEQUENCE [LARGE SCALE GENOMIC DNA]</scope>
    <source>
        <strain evidence="2 3">PLHSC7-2</strain>
    </source>
</reference>
<dbReference type="PROSITE" id="PS51257">
    <property type="entry name" value="PROKAR_LIPOPROTEIN"/>
    <property type="match status" value="1"/>
</dbReference>
<dbReference type="AlphaFoldDB" id="A0A418YH08"/>
<sequence length="666" mass="72044">MFRKSTLKLAVLAALPLVLAGCGGENSSNQADLDQEVIETDNGEKRITRNLTGQVVIPDGVASAIDIEVISLDHMGNIVEHVKRNEKNVAQDNTALIMFEVPTKLALSGGKVIINISALGVLKDSKAYSYTDPENFEMNVTSHLDKALTATVHKGLFDADESETFSFSLTESNSVNPLGKEITDNHASLTSGLEFEFIRVDFLAADALAATSPLNVGLKTLNLHSEGKQNTSVPSQNVTRSGQAFSPLFFSYMSIVTAENEALDSVGLSTLAHITQHVPNDCSYDTILEDVAPEKEGLQVPVYTYNDKQGFWEQSATGDLHQRSDGAMVSDTSYQLGCHDDLVVKISADLAHFANNWWSLGLGPEAEAPLQVCANIEVVDSSGVPQSGRNVFLRSFDYTPKLDYGLTDSSGVVQLSLPQSALVSPPFFGQLNYWGAYSGLQQEVELFDSNSGCGDVQIVELEPGLSCSVSGVIEQPRSDNFPPLWSSVSLVAAGMTELTLHQSIKEDGSFNSPVACNTYYNVLVNLTDQDSAATYQATTFNVDGVVGDDELSDDARQVVLAPAKVENQGPMGLIVLDNGTLNMSFSDIEQNYPISYYFEVLDVNNAVVDTFSGELNQALKISTNELPVDMPFDLLRNLEQGKKYTIEGSISDIEANYGFVVGEIKL</sequence>
<proteinExistence type="predicted"/>
<accession>A0A418YH08</accession>